<dbReference type="RefSeq" id="WP_125290027.1">
    <property type="nucleotide sequence ID" value="NZ_JBGFFX010000001.1"/>
</dbReference>
<dbReference type="EMBL" id="JBGFFX010000001">
    <property type="protein sequence ID" value="MEY8769402.1"/>
    <property type="molecule type" value="Genomic_DNA"/>
</dbReference>
<comment type="caution">
    <text evidence="5">The sequence shown here is derived from an EMBL/GenBank/DDBJ whole genome shotgun (WGS) entry which is preliminary data.</text>
</comment>
<proteinExistence type="predicted"/>
<dbReference type="Proteomes" id="UP001565243">
    <property type="component" value="Unassembled WGS sequence"/>
</dbReference>
<evidence type="ECO:0000313" key="5">
    <source>
        <dbReference type="EMBL" id="MEY8769402.1"/>
    </source>
</evidence>
<dbReference type="InterPro" id="IPR009057">
    <property type="entry name" value="Homeodomain-like_sf"/>
</dbReference>
<name>A0ABV4E3B2_9GAMM</name>
<evidence type="ECO:0000313" key="6">
    <source>
        <dbReference type="Proteomes" id="UP001565243"/>
    </source>
</evidence>
<feature type="domain" description="HTH araC/xylS-type" evidence="4">
    <location>
        <begin position="9"/>
        <end position="107"/>
    </location>
</feature>
<evidence type="ECO:0000256" key="1">
    <source>
        <dbReference type="ARBA" id="ARBA00023015"/>
    </source>
</evidence>
<evidence type="ECO:0000256" key="2">
    <source>
        <dbReference type="ARBA" id="ARBA00023125"/>
    </source>
</evidence>
<protein>
    <submittedName>
        <fullName evidence="5">Helix-turn-helix domain-containing protein</fullName>
    </submittedName>
</protein>
<reference evidence="5 6" key="1">
    <citation type="submission" date="2024-07" db="EMBL/GenBank/DDBJ databases">
        <authorList>
            <person name="Hebao G."/>
        </authorList>
    </citation>
    <scope>NUCLEOTIDE SEQUENCE [LARGE SCALE GENOMIC DNA]</scope>
    <source>
        <strain evidence="5 6">ACCC 02193</strain>
    </source>
</reference>
<keyword evidence="6" id="KW-1185">Reference proteome</keyword>
<dbReference type="SUPFAM" id="SSF46689">
    <property type="entry name" value="Homeodomain-like"/>
    <property type="match status" value="2"/>
</dbReference>
<dbReference type="PANTHER" id="PTHR47504">
    <property type="entry name" value="RIGHT ORIGIN-BINDING PROTEIN"/>
    <property type="match status" value="1"/>
</dbReference>
<dbReference type="InterPro" id="IPR050959">
    <property type="entry name" value="MarA-like"/>
</dbReference>
<dbReference type="PROSITE" id="PS01124">
    <property type="entry name" value="HTH_ARAC_FAMILY_2"/>
    <property type="match status" value="1"/>
</dbReference>
<dbReference type="Pfam" id="PF12833">
    <property type="entry name" value="HTH_18"/>
    <property type="match status" value="1"/>
</dbReference>
<gene>
    <name evidence="5" type="ORF">AB6T85_02960</name>
</gene>
<sequence length="124" mass="14397">MLSDDVFFTGLVCWIRENLTRKVTVQEVAARYGYSKWYLNRCFVRYAGISLGAFIRLERMKAAADELISGDQRIITIALRYDFESQQTFTRAFSRQYGMPPGAFRQVMRKAKPEHSENAHARTC</sequence>
<dbReference type="PRINTS" id="PR00032">
    <property type="entry name" value="HTHARAC"/>
</dbReference>
<evidence type="ECO:0000259" key="4">
    <source>
        <dbReference type="PROSITE" id="PS01124"/>
    </source>
</evidence>
<dbReference type="PANTHER" id="PTHR47504:SF5">
    <property type="entry name" value="RIGHT ORIGIN-BINDING PROTEIN"/>
    <property type="match status" value="1"/>
</dbReference>
<organism evidence="5 6">
    <name type="scientific">Erwinia aeris</name>
    <dbReference type="NCBI Taxonomy" id="3239803"/>
    <lineage>
        <taxon>Bacteria</taxon>
        <taxon>Pseudomonadati</taxon>
        <taxon>Pseudomonadota</taxon>
        <taxon>Gammaproteobacteria</taxon>
        <taxon>Enterobacterales</taxon>
        <taxon>Erwiniaceae</taxon>
        <taxon>Erwinia</taxon>
    </lineage>
</organism>
<dbReference type="InterPro" id="IPR020449">
    <property type="entry name" value="Tscrpt_reg_AraC-type_HTH"/>
</dbReference>
<accession>A0ABV4E3B2</accession>
<keyword evidence="3" id="KW-0804">Transcription</keyword>
<keyword evidence="1" id="KW-0805">Transcription regulation</keyword>
<keyword evidence="2" id="KW-0238">DNA-binding</keyword>
<dbReference type="SMART" id="SM00342">
    <property type="entry name" value="HTH_ARAC"/>
    <property type="match status" value="1"/>
</dbReference>
<dbReference type="InterPro" id="IPR018060">
    <property type="entry name" value="HTH_AraC"/>
</dbReference>
<evidence type="ECO:0000256" key="3">
    <source>
        <dbReference type="ARBA" id="ARBA00023163"/>
    </source>
</evidence>
<dbReference type="Gene3D" id="1.10.10.60">
    <property type="entry name" value="Homeodomain-like"/>
    <property type="match status" value="2"/>
</dbReference>